<dbReference type="OrthoDB" id="69177at2759"/>
<evidence type="ECO:0000259" key="7">
    <source>
        <dbReference type="PROSITE" id="PS51471"/>
    </source>
</evidence>
<dbReference type="SMART" id="SM00702">
    <property type="entry name" value="P4Hc"/>
    <property type="match status" value="1"/>
</dbReference>
<dbReference type="InParanoid" id="E9DT13"/>
<dbReference type="PANTHER" id="PTHR10869:SF236">
    <property type="entry name" value="PROLYL 4-HYDROXYLASE ALPHA SUBUNIT DOMAIN-CONTAINING PROTEIN"/>
    <property type="match status" value="1"/>
</dbReference>
<name>E9DT13_METAQ</name>
<reference evidence="8 9" key="1">
    <citation type="journal article" date="2011" name="PLoS Genet.">
        <title>Genome sequencing and comparative transcriptomics of the model entomopathogenic fungi Metarhizium anisopliae and M. acridum.</title>
        <authorList>
            <person name="Gao Q."/>
            <person name="Jin K."/>
            <person name="Ying S.H."/>
            <person name="Zhang Y."/>
            <person name="Xiao G."/>
            <person name="Shang Y."/>
            <person name="Duan Z."/>
            <person name="Hu X."/>
            <person name="Xie X.Q."/>
            <person name="Zhou G."/>
            <person name="Peng G."/>
            <person name="Luo Z."/>
            <person name="Huang W."/>
            <person name="Wang B."/>
            <person name="Fang W."/>
            <person name="Wang S."/>
            <person name="Zhong Y."/>
            <person name="Ma L.J."/>
            <person name="St Leger R.J."/>
            <person name="Zhao G.P."/>
            <person name="Pei Y."/>
            <person name="Feng M.G."/>
            <person name="Xia Y."/>
            <person name="Wang C."/>
        </authorList>
    </citation>
    <scope>NUCLEOTIDE SEQUENCE [LARGE SCALE GENOMIC DNA]</scope>
    <source>
        <strain evidence="8 9">CQMa 102</strain>
    </source>
</reference>
<dbReference type="PROSITE" id="PS51471">
    <property type="entry name" value="FE2OG_OXY"/>
    <property type="match status" value="1"/>
</dbReference>
<feature type="domain" description="Fe2OG dioxygenase" evidence="7">
    <location>
        <begin position="131"/>
        <end position="243"/>
    </location>
</feature>
<keyword evidence="3" id="KW-0223">Dioxygenase</keyword>
<dbReference type="GO" id="GO:0005783">
    <property type="term" value="C:endoplasmic reticulum"/>
    <property type="evidence" value="ECO:0007669"/>
    <property type="project" value="TreeGrafter"/>
</dbReference>
<dbReference type="OMA" id="QFFGQHY"/>
<dbReference type="FunFam" id="2.60.120.620:FF:000021">
    <property type="entry name" value="WGS project CABT00000000 data, contig 2.8"/>
    <property type="match status" value="1"/>
</dbReference>
<evidence type="ECO:0000313" key="9">
    <source>
        <dbReference type="Proteomes" id="UP000002499"/>
    </source>
</evidence>
<evidence type="ECO:0000256" key="5">
    <source>
        <dbReference type="ARBA" id="ARBA00023004"/>
    </source>
</evidence>
<feature type="compositionally biased region" description="Basic residues" evidence="6">
    <location>
        <begin position="1"/>
        <end position="11"/>
    </location>
</feature>
<gene>
    <name evidence="8" type="ORF">MAC_00895</name>
</gene>
<protein>
    <recommendedName>
        <fullName evidence="7">Fe2OG dioxygenase domain-containing protein</fullName>
    </recommendedName>
</protein>
<dbReference type="AlphaFoldDB" id="E9DT13"/>
<evidence type="ECO:0000256" key="4">
    <source>
        <dbReference type="ARBA" id="ARBA00023002"/>
    </source>
</evidence>
<evidence type="ECO:0000256" key="6">
    <source>
        <dbReference type="SAM" id="MobiDB-lite"/>
    </source>
</evidence>
<dbReference type="eggNOG" id="ENOG502QR14">
    <property type="taxonomic scope" value="Eukaryota"/>
</dbReference>
<keyword evidence="4" id="KW-0560">Oxidoreductase</keyword>
<evidence type="ECO:0000256" key="2">
    <source>
        <dbReference type="ARBA" id="ARBA00022723"/>
    </source>
</evidence>
<dbReference type="Pfam" id="PF13640">
    <property type="entry name" value="2OG-FeII_Oxy_3"/>
    <property type="match status" value="1"/>
</dbReference>
<dbReference type="HOGENOM" id="CLU_041456_0_0_1"/>
<dbReference type="InterPro" id="IPR005123">
    <property type="entry name" value="Oxoglu/Fe-dep_dioxygenase_dom"/>
</dbReference>
<feature type="compositionally biased region" description="Polar residues" evidence="6">
    <location>
        <begin position="12"/>
        <end position="21"/>
    </location>
</feature>
<evidence type="ECO:0000313" key="8">
    <source>
        <dbReference type="EMBL" id="EFY93112.1"/>
    </source>
</evidence>
<sequence length="270" mass="30097">MPKPKSAKPSKGHTTTSTPTKAVTLPDWPQFKPPLPVVELTPELHPATSRIATIASFFPKSLCRDYVTFLKTLPLQTTPGKPKRGEAVRVNDRFQVDDAVFANRLWESTGLKEALTGNEDVQNLWGGEPVGLNPNIRVYRYSKGQYFDCHYDDSNNLTLATEPPTPVRTTWTLLLYLTSSAEGCVGGETVFYPNDRKLPSEEIAVSLETGTLLLHKHGDDCLLHEGREVKSGEKWVLRTDLRILDQSRGEGISILCEPTNTTQRSKTKVH</sequence>
<dbReference type="PANTHER" id="PTHR10869">
    <property type="entry name" value="PROLYL 4-HYDROXYLASE ALPHA SUBUNIT"/>
    <property type="match status" value="1"/>
</dbReference>
<evidence type="ECO:0000256" key="1">
    <source>
        <dbReference type="ARBA" id="ARBA00001961"/>
    </source>
</evidence>
<keyword evidence="2" id="KW-0479">Metal-binding</keyword>
<accession>E9DT13</accession>
<evidence type="ECO:0000256" key="3">
    <source>
        <dbReference type="ARBA" id="ARBA00022964"/>
    </source>
</evidence>
<dbReference type="Proteomes" id="UP000002499">
    <property type="component" value="Unassembled WGS sequence"/>
</dbReference>
<dbReference type="Gene3D" id="2.60.120.620">
    <property type="entry name" value="q2cbj1_9rhob like domain"/>
    <property type="match status" value="1"/>
</dbReference>
<feature type="region of interest" description="Disordered" evidence="6">
    <location>
        <begin position="1"/>
        <end position="28"/>
    </location>
</feature>
<dbReference type="InterPro" id="IPR044862">
    <property type="entry name" value="Pro_4_hyd_alph_FE2OG_OXY"/>
</dbReference>
<organism evidence="9">
    <name type="scientific">Metarhizium acridum (strain CQMa 102)</name>
    <dbReference type="NCBI Taxonomy" id="655827"/>
    <lineage>
        <taxon>Eukaryota</taxon>
        <taxon>Fungi</taxon>
        <taxon>Dikarya</taxon>
        <taxon>Ascomycota</taxon>
        <taxon>Pezizomycotina</taxon>
        <taxon>Sordariomycetes</taxon>
        <taxon>Hypocreomycetidae</taxon>
        <taxon>Hypocreales</taxon>
        <taxon>Clavicipitaceae</taxon>
        <taxon>Metarhizium</taxon>
    </lineage>
</organism>
<keyword evidence="5" id="KW-0408">Iron</keyword>
<proteinExistence type="predicted"/>
<dbReference type="InterPro" id="IPR045054">
    <property type="entry name" value="P4HA-like"/>
</dbReference>
<dbReference type="GO" id="GO:0004656">
    <property type="term" value="F:procollagen-proline 4-dioxygenase activity"/>
    <property type="evidence" value="ECO:0007669"/>
    <property type="project" value="TreeGrafter"/>
</dbReference>
<dbReference type="GO" id="GO:0005506">
    <property type="term" value="F:iron ion binding"/>
    <property type="evidence" value="ECO:0007669"/>
    <property type="project" value="InterPro"/>
</dbReference>
<comment type="cofactor">
    <cofactor evidence="1">
        <name>L-ascorbate</name>
        <dbReference type="ChEBI" id="CHEBI:38290"/>
    </cofactor>
</comment>
<dbReference type="GO" id="GO:0031418">
    <property type="term" value="F:L-ascorbic acid binding"/>
    <property type="evidence" value="ECO:0007669"/>
    <property type="project" value="InterPro"/>
</dbReference>
<dbReference type="InterPro" id="IPR006620">
    <property type="entry name" value="Pro_4_hyd_alph"/>
</dbReference>
<dbReference type="EMBL" id="GL698472">
    <property type="protein sequence ID" value="EFY93112.1"/>
    <property type="molecule type" value="Genomic_DNA"/>
</dbReference>
<keyword evidence="9" id="KW-1185">Reference proteome</keyword>